<dbReference type="EMBL" id="KB295685">
    <property type="protein sequence ID" value="ELU12750.1"/>
    <property type="molecule type" value="Genomic_DNA"/>
</dbReference>
<dbReference type="OMA" id="PNWITTI"/>
<name>R7VAN3_CAPTE</name>
<evidence type="ECO:0000313" key="9">
    <source>
        <dbReference type="EnsemblMetazoa" id="CapteP192572"/>
    </source>
</evidence>
<sequence>MWINGEHIGCEFSKMRWLLVMCFVCAVRGQSESPGDNTDVSGLDLLMDLLKDEFSVNASDSKANITTMTTPSPGRNSTVTQPVWTTSSPPSPAPQATTSSTTNSSIPTMSTTITNATTTSTTTARTTTTTTSKPLTPCQKEEFLLKNVCEMTEPWLNLTSSDVDITFSSLRDVIFPPVVLSHVIEQCSPGEWCLKEEDDLVANLGSIMGVCGSEQCLNITEDCQSEERRMTSSTIAMLCQAQANNKTGDCLIAIRKLRLVSEADRIRRETEDGENICYKTEDQETCGGPCQGVSKATSFDRRLTSFYLVCQKHPLRLQDLSPWERTLETVAVESQPMLSSMDVNIVLGITSLCIVAMGIFGVVIFVCGRRFRRKDGYTRDRVGYTEVKDDIHIAEEEIIEDWRD</sequence>
<dbReference type="HOGENOM" id="CLU_681959_0_0_1"/>
<keyword evidence="3 6" id="KW-1133">Transmembrane helix</keyword>
<feature type="region of interest" description="Disordered" evidence="5">
    <location>
        <begin position="63"/>
        <end position="110"/>
    </location>
</feature>
<keyword evidence="4 6" id="KW-0472">Membrane</keyword>
<evidence type="ECO:0000313" key="10">
    <source>
        <dbReference type="Proteomes" id="UP000014760"/>
    </source>
</evidence>
<feature type="signal peptide" evidence="7">
    <location>
        <begin position="1"/>
        <end position="29"/>
    </location>
</feature>
<evidence type="ECO:0000256" key="3">
    <source>
        <dbReference type="ARBA" id="ARBA00022989"/>
    </source>
</evidence>
<reference evidence="8 10" key="2">
    <citation type="journal article" date="2013" name="Nature">
        <title>Insights into bilaterian evolution from three spiralian genomes.</title>
        <authorList>
            <person name="Simakov O."/>
            <person name="Marletaz F."/>
            <person name="Cho S.J."/>
            <person name="Edsinger-Gonzales E."/>
            <person name="Havlak P."/>
            <person name="Hellsten U."/>
            <person name="Kuo D.H."/>
            <person name="Larsson T."/>
            <person name="Lv J."/>
            <person name="Arendt D."/>
            <person name="Savage R."/>
            <person name="Osoegawa K."/>
            <person name="de Jong P."/>
            <person name="Grimwood J."/>
            <person name="Chapman J.A."/>
            <person name="Shapiro H."/>
            <person name="Aerts A."/>
            <person name="Otillar R.P."/>
            <person name="Terry A.Y."/>
            <person name="Boore J.L."/>
            <person name="Grigoriev I.V."/>
            <person name="Lindberg D.R."/>
            <person name="Seaver E.C."/>
            <person name="Weisblat D.A."/>
            <person name="Putnam N.H."/>
            <person name="Rokhsar D.S."/>
        </authorList>
    </citation>
    <scope>NUCLEOTIDE SEQUENCE</scope>
    <source>
        <strain evidence="8 10">I ESC-2004</strain>
    </source>
</reference>
<feature type="chain" id="PRO_5008788887" evidence="7">
    <location>
        <begin position="30"/>
        <end position="404"/>
    </location>
</feature>
<evidence type="ECO:0000256" key="6">
    <source>
        <dbReference type="SAM" id="Phobius"/>
    </source>
</evidence>
<dbReference type="EnsemblMetazoa" id="CapteT192572">
    <property type="protein sequence ID" value="CapteP192572"/>
    <property type="gene ID" value="CapteG192572"/>
</dbReference>
<keyword evidence="7" id="KW-0732">Signal</keyword>
<dbReference type="InterPro" id="IPR051694">
    <property type="entry name" value="Immunoregulatory_rcpt-like"/>
</dbReference>
<feature type="compositionally biased region" description="Low complexity" evidence="5">
    <location>
        <begin position="77"/>
        <end position="110"/>
    </location>
</feature>
<evidence type="ECO:0000256" key="2">
    <source>
        <dbReference type="ARBA" id="ARBA00022692"/>
    </source>
</evidence>
<keyword evidence="10" id="KW-1185">Reference proteome</keyword>
<dbReference type="Proteomes" id="UP000014760">
    <property type="component" value="Unassembled WGS sequence"/>
</dbReference>
<organism evidence="8">
    <name type="scientific">Capitella teleta</name>
    <name type="common">Polychaete worm</name>
    <dbReference type="NCBI Taxonomy" id="283909"/>
    <lineage>
        <taxon>Eukaryota</taxon>
        <taxon>Metazoa</taxon>
        <taxon>Spiralia</taxon>
        <taxon>Lophotrochozoa</taxon>
        <taxon>Annelida</taxon>
        <taxon>Polychaeta</taxon>
        <taxon>Sedentaria</taxon>
        <taxon>Scolecida</taxon>
        <taxon>Capitellidae</taxon>
        <taxon>Capitella</taxon>
    </lineage>
</organism>
<evidence type="ECO:0000256" key="1">
    <source>
        <dbReference type="ARBA" id="ARBA00004167"/>
    </source>
</evidence>
<keyword evidence="2 6" id="KW-0812">Transmembrane</keyword>
<reference evidence="9" key="3">
    <citation type="submission" date="2015-06" db="UniProtKB">
        <authorList>
            <consortium name="EnsemblMetazoa"/>
        </authorList>
    </citation>
    <scope>IDENTIFICATION</scope>
</reference>
<evidence type="ECO:0000256" key="5">
    <source>
        <dbReference type="SAM" id="MobiDB-lite"/>
    </source>
</evidence>
<dbReference type="GO" id="GO:0071944">
    <property type="term" value="C:cell periphery"/>
    <property type="evidence" value="ECO:0007669"/>
    <property type="project" value="UniProtKB-ARBA"/>
</dbReference>
<gene>
    <name evidence="8" type="ORF">CAPTEDRAFT_192572</name>
</gene>
<comment type="subcellular location">
    <subcellularLocation>
        <location evidence="1">Membrane</location>
        <topology evidence="1">Single-pass membrane protein</topology>
    </subcellularLocation>
</comment>
<evidence type="ECO:0000256" key="7">
    <source>
        <dbReference type="SAM" id="SignalP"/>
    </source>
</evidence>
<reference evidence="10" key="1">
    <citation type="submission" date="2012-12" db="EMBL/GenBank/DDBJ databases">
        <authorList>
            <person name="Hellsten U."/>
            <person name="Grimwood J."/>
            <person name="Chapman J.A."/>
            <person name="Shapiro H."/>
            <person name="Aerts A."/>
            <person name="Otillar R.P."/>
            <person name="Terry A.Y."/>
            <person name="Boore J.L."/>
            <person name="Simakov O."/>
            <person name="Marletaz F."/>
            <person name="Cho S.-J."/>
            <person name="Edsinger-Gonzales E."/>
            <person name="Havlak P."/>
            <person name="Kuo D.-H."/>
            <person name="Larsson T."/>
            <person name="Lv J."/>
            <person name="Arendt D."/>
            <person name="Savage R."/>
            <person name="Osoegawa K."/>
            <person name="de Jong P."/>
            <person name="Lindberg D.R."/>
            <person name="Seaver E.C."/>
            <person name="Weisblat D.A."/>
            <person name="Putnam N.H."/>
            <person name="Grigoriev I.V."/>
            <person name="Rokhsar D.S."/>
        </authorList>
    </citation>
    <scope>NUCLEOTIDE SEQUENCE</scope>
    <source>
        <strain evidence="10">I ESC-2004</strain>
    </source>
</reference>
<dbReference type="GO" id="GO:0016020">
    <property type="term" value="C:membrane"/>
    <property type="evidence" value="ECO:0007669"/>
    <property type="project" value="UniProtKB-SubCell"/>
</dbReference>
<proteinExistence type="predicted"/>
<accession>R7VAN3</accession>
<protein>
    <submittedName>
        <fullName evidence="8 9">Uncharacterized protein</fullName>
    </submittedName>
</protein>
<dbReference type="PANTHER" id="PTHR15549">
    <property type="entry name" value="PAIRED IMMUNOGLOBULIN-LIKE TYPE 2 RECEPTOR"/>
    <property type="match status" value="1"/>
</dbReference>
<feature type="transmembrane region" description="Helical" evidence="6">
    <location>
        <begin position="345"/>
        <end position="367"/>
    </location>
</feature>
<evidence type="ECO:0000313" key="8">
    <source>
        <dbReference type="EMBL" id="ELU12750.1"/>
    </source>
</evidence>
<dbReference type="EMBL" id="AMQN01005311">
    <property type="status" value="NOT_ANNOTATED_CDS"/>
    <property type="molecule type" value="Genomic_DNA"/>
</dbReference>
<dbReference type="AlphaFoldDB" id="R7VAN3"/>
<feature type="compositionally biased region" description="Polar residues" evidence="5">
    <location>
        <begin position="63"/>
        <end position="76"/>
    </location>
</feature>
<evidence type="ECO:0000256" key="4">
    <source>
        <dbReference type="ARBA" id="ARBA00023136"/>
    </source>
</evidence>